<keyword evidence="6" id="KW-0378">Hydrolase</keyword>
<dbReference type="InterPro" id="IPR009045">
    <property type="entry name" value="Zn_M74/Hedgehog-like"/>
</dbReference>
<comment type="cofactor">
    <cofactor evidence="1">
        <name>Zn(2+)</name>
        <dbReference type="ChEBI" id="CHEBI:29105"/>
    </cofactor>
</comment>
<evidence type="ECO:0000313" key="13">
    <source>
        <dbReference type="Proteomes" id="UP000249185"/>
    </source>
</evidence>
<organism evidence="12 13">
    <name type="scientific">Rhodovulum sulfidophilum</name>
    <name type="common">Rhodobacter sulfidophilus</name>
    <dbReference type="NCBI Taxonomy" id="35806"/>
    <lineage>
        <taxon>Bacteria</taxon>
        <taxon>Pseudomonadati</taxon>
        <taxon>Pseudomonadota</taxon>
        <taxon>Alphaproteobacteria</taxon>
        <taxon>Rhodobacterales</taxon>
        <taxon>Paracoccaceae</taxon>
        <taxon>Rhodovulum</taxon>
    </lineage>
</organism>
<keyword evidence="5" id="KW-0732">Signal</keyword>
<dbReference type="Pfam" id="PF05951">
    <property type="entry name" value="Peptidase_M15_2"/>
    <property type="match status" value="1"/>
</dbReference>
<evidence type="ECO:0000256" key="7">
    <source>
        <dbReference type="ARBA" id="ARBA00022833"/>
    </source>
</evidence>
<dbReference type="GO" id="GO:0046872">
    <property type="term" value="F:metal ion binding"/>
    <property type="evidence" value="ECO:0007669"/>
    <property type="project" value="UniProtKB-KW"/>
</dbReference>
<evidence type="ECO:0000256" key="8">
    <source>
        <dbReference type="ARBA" id="ARBA00023049"/>
    </source>
</evidence>
<evidence type="ECO:0000256" key="5">
    <source>
        <dbReference type="ARBA" id="ARBA00022729"/>
    </source>
</evidence>
<evidence type="ECO:0000256" key="4">
    <source>
        <dbReference type="ARBA" id="ARBA00022723"/>
    </source>
</evidence>
<keyword evidence="3" id="KW-0645">Protease</keyword>
<protein>
    <recommendedName>
        <fullName evidence="11">Murein endopeptidase K</fullName>
    </recommendedName>
</protein>
<comment type="similarity">
    <text evidence="10">Belongs to the peptidase M15 family.</text>
</comment>
<evidence type="ECO:0000313" key="12">
    <source>
        <dbReference type="EMBL" id="PZQ47914.1"/>
    </source>
</evidence>
<comment type="caution">
    <text evidence="12">The sequence shown here is derived from an EMBL/GenBank/DDBJ whole genome shotgun (WGS) entry which is preliminary data.</text>
</comment>
<keyword evidence="8" id="KW-0482">Metalloprotease</keyword>
<keyword evidence="4" id="KW-0479">Metal-binding</keyword>
<evidence type="ECO:0000256" key="9">
    <source>
        <dbReference type="ARBA" id="ARBA00023316"/>
    </source>
</evidence>
<evidence type="ECO:0000256" key="3">
    <source>
        <dbReference type="ARBA" id="ARBA00022670"/>
    </source>
</evidence>
<proteinExistence type="inferred from homology"/>
<dbReference type="GO" id="GO:0006508">
    <property type="term" value="P:proteolysis"/>
    <property type="evidence" value="ECO:0007669"/>
    <property type="project" value="UniProtKB-KW"/>
</dbReference>
<dbReference type="AlphaFoldDB" id="A0A2W5N486"/>
<dbReference type="PANTHER" id="PTHR37425:SF1">
    <property type="entry name" value="OUTER MEMBRANE PROTEIN"/>
    <property type="match status" value="1"/>
</dbReference>
<keyword evidence="9" id="KW-0961">Cell wall biogenesis/degradation</keyword>
<comment type="pathway">
    <text evidence="2">Cell wall biogenesis; cell wall polysaccharide biosynthesis.</text>
</comment>
<dbReference type="GO" id="GO:0008237">
    <property type="term" value="F:metallopeptidase activity"/>
    <property type="evidence" value="ECO:0007669"/>
    <property type="project" value="UniProtKB-KW"/>
</dbReference>
<reference evidence="12 13" key="1">
    <citation type="submission" date="2017-08" db="EMBL/GenBank/DDBJ databases">
        <title>Infants hospitalized years apart are colonized by the same room-sourced microbial strains.</title>
        <authorList>
            <person name="Brooks B."/>
            <person name="Olm M.R."/>
            <person name="Firek B.A."/>
            <person name="Baker R."/>
            <person name="Thomas B.C."/>
            <person name="Morowitz M.J."/>
            <person name="Banfield J.F."/>
        </authorList>
    </citation>
    <scope>NUCLEOTIDE SEQUENCE [LARGE SCALE GENOMIC DNA]</scope>
    <source>
        <strain evidence="12">S2_005_002_R2_34</strain>
    </source>
</reference>
<evidence type="ECO:0000256" key="1">
    <source>
        <dbReference type="ARBA" id="ARBA00001947"/>
    </source>
</evidence>
<evidence type="ECO:0000256" key="10">
    <source>
        <dbReference type="ARBA" id="ARBA00093448"/>
    </source>
</evidence>
<dbReference type="InterPro" id="IPR010275">
    <property type="entry name" value="MepK"/>
</dbReference>
<dbReference type="GO" id="GO:0071555">
    <property type="term" value="P:cell wall organization"/>
    <property type="evidence" value="ECO:0007669"/>
    <property type="project" value="UniProtKB-KW"/>
</dbReference>
<evidence type="ECO:0000256" key="11">
    <source>
        <dbReference type="ARBA" id="ARBA00093666"/>
    </source>
</evidence>
<sequence>MTIEGINPSRRTILGVFAGLCTVAAAPVYARAPGLIRRAGNTRSIAMYSQRTGESINTIYYVDGKYVKEALSEISYFMRDWRQNEARSYDPNNIDNLAATLALMETREPYLMISGYRTQKTNRMLRGAASNSYHMRAMAADIRLKSRDVRTIQRAALKCGGGGVGYYGRSNFVHIDCGPVRKWNG</sequence>
<dbReference type="PANTHER" id="PTHR37425">
    <property type="match status" value="1"/>
</dbReference>
<dbReference type="Proteomes" id="UP000249185">
    <property type="component" value="Unassembled WGS sequence"/>
</dbReference>
<dbReference type="EMBL" id="QFPW01000014">
    <property type="protein sequence ID" value="PZQ47914.1"/>
    <property type="molecule type" value="Genomic_DNA"/>
</dbReference>
<evidence type="ECO:0000256" key="2">
    <source>
        <dbReference type="ARBA" id="ARBA00004776"/>
    </source>
</evidence>
<dbReference type="Gene3D" id="3.30.1380.10">
    <property type="match status" value="1"/>
</dbReference>
<dbReference type="SUPFAM" id="SSF55166">
    <property type="entry name" value="Hedgehog/DD-peptidase"/>
    <property type="match status" value="1"/>
</dbReference>
<name>A0A2W5N486_RHOSU</name>
<gene>
    <name evidence="12" type="ORF">DI556_15560</name>
</gene>
<accession>A0A2W5N486</accession>
<evidence type="ECO:0000256" key="6">
    <source>
        <dbReference type="ARBA" id="ARBA00022801"/>
    </source>
</evidence>
<keyword evidence="7" id="KW-0862">Zinc</keyword>